<dbReference type="GO" id="GO:0047632">
    <property type="term" value="F:agmatine deiminase activity"/>
    <property type="evidence" value="ECO:0007669"/>
    <property type="project" value="UniProtKB-UniRule"/>
</dbReference>
<keyword evidence="1 2" id="KW-0378">Hydrolase</keyword>
<name>A0A369NXZ7_9ACTN</name>
<dbReference type="Proteomes" id="UP000253805">
    <property type="component" value="Unassembled WGS sequence"/>
</dbReference>
<dbReference type="PANTHER" id="PTHR31377:SF0">
    <property type="entry name" value="AGMATINE DEIMINASE-RELATED"/>
    <property type="match status" value="1"/>
</dbReference>
<gene>
    <name evidence="2 4" type="primary">aguA</name>
    <name evidence="4" type="ORF">C1850_07065</name>
</gene>
<reference evidence="4 5" key="1">
    <citation type="journal article" date="2018" name="Elife">
        <title>Discovery and characterization of a prevalent human gut bacterial enzyme sufficient for the inactivation of a family of plant toxins.</title>
        <authorList>
            <person name="Koppel N."/>
            <person name="Bisanz J.E."/>
            <person name="Pandelia M.E."/>
            <person name="Turnbaugh P.J."/>
            <person name="Balskus E.P."/>
        </authorList>
    </citation>
    <scope>NUCLEOTIDE SEQUENCE [LARGE SCALE GENOMIC DNA]</scope>
    <source>
        <strain evidence="4 5">OB21 GAM 11</strain>
    </source>
</reference>
<dbReference type="EC" id="3.5.3.12" evidence="2"/>
<comment type="caution">
    <text evidence="4">The sequence shown here is derived from an EMBL/GenBank/DDBJ whole genome shotgun (WGS) entry which is preliminary data.</text>
</comment>
<dbReference type="InterPro" id="IPR007466">
    <property type="entry name" value="Peptidyl-Arg-deiminase_porph"/>
</dbReference>
<dbReference type="GO" id="GO:0009446">
    <property type="term" value="P:putrescine biosynthetic process"/>
    <property type="evidence" value="ECO:0007669"/>
    <property type="project" value="InterPro"/>
</dbReference>
<organism evidence="4 5">
    <name type="scientific">Adlercreutzia equolifaciens subsp. celatus</name>
    <dbReference type="NCBI Taxonomy" id="394340"/>
    <lineage>
        <taxon>Bacteria</taxon>
        <taxon>Bacillati</taxon>
        <taxon>Actinomycetota</taxon>
        <taxon>Coriobacteriia</taxon>
        <taxon>Eggerthellales</taxon>
        <taxon>Eggerthellaceae</taxon>
        <taxon>Adlercreutzia</taxon>
    </lineage>
</organism>
<dbReference type="EMBL" id="PPUT01000016">
    <property type="protein sequence ID" value="RDC43972.1"/>
    <property type="molecule type" value="Genomic_DNA"/>
</dbReference>
<dbReference type="NCBIfam" id="NF010070">
    <property type="entry name" value="PRK13551.1"/>
    <property type="match status" value="1"/>
</dbReference>
<dbReference type="InterPro" id="IPR017754">
    <property type="entry name" value="Agmatine_deiminase"/>
</dbReference>
<evidence type="ECO:0000256" key="3">
    <source>
        <dbReference type="SAM" id="MobiDB-lite"/>
    </source>
</evidence>
<dbReference type="Pfam" id="PF04371">
    <property type="entry name" value="PAD_porph"/>
    <property type="match status" value="1"/>
</dbReference>
<feature type="active site" description="Amidino-cysteine intermediate" evidence="2">
    <location>
        <position position="363"/>
    </location>
</feature>
<evidence type="ECO:0000313" key="4">
    <source>
        <dbReference type="EMBL" id="RDC43972.1"/>
    </source>
</evidence>
<dbReference type="PANTHER" id="PTHR31377">
    <property type="entry name" value="AGMATINE DEIMINASE-RELATED"/>
    <property type="match status" value="1"/>
</dbReference>
<dbReference type="RefSeq" id="WP_114549152.1">
    <property type="nucleotide sequence ID" value="NZ_DBGDPA010000051.1"/>
</dbReference>
<protein>
    <recommendedName>
        <fullName evidence="2">Putative agmatine deiminase</fullName>
        <ecNumber evidence="2">3.5.3.12</ecNumber>
    </recommendedName>
    <alternativeName>
        <fullName evidence="2">Agmatine iminohydrolase</fullName>
    </alternativeName>
</protein>
<evidence type="ECO:0000256" key="1">
    <source>
        <dbReference type="ARBA" id="ARBA00022801"/>
    </source>
</evidence>
<evidence type="ECO:0000313" key="5">
    <source>
        <dbReference type="Proteomes" id="UP000253805"/>
    </source>
</evidence>
<feature type="region of interest" description="Disordered" evidence="3">
    <location>
        <begin position="1"/>
        <end position="20"/>
    </location>
</feature>
<dbReference type="AlphaFoldDB" id="A0A369NXZ7"/>
<dbReference type="Gene3D" id="3.75.10.10">
    <property type="entry name" value="L-arginine/glycine Amidinotransferase, Chain A"/>
    <property type="match status" value="1"/>
</dbReference>
<proteinExistence type="inferred from homology"/>
<dbReference type="GO" id="GO:0004668">
    <property type="term" value="F:protein-arginine deiminase activity"/>
    <property type="evidence" value="ECO:0007669"/>
    <property type="project" value="InterPro"/>
</dbReference>
<dbReference type="NCBIfam" id="TIGR03380">
    <property type="entry name" value="agmatine_aguA"/>
    <property type="match status" value="1"/>
</dbReference>
<dbReference type="HAMAP" id="MF_01841">
    <property type="entry name" value="Agmatine_deimin"/>
    <property type="match status" value="1"/>
</dbReference>
<comment type="catalytic activity">
    <reaction evidence="2">
        <text>agmatine + H2O = N-carbamoylputrescine + NH4(+)</text>
        <dbReference type="Rhea" id="RHEA:18037"/>
        <dbReference type="ChEBI" id="CHEBI:15377"/>
        <dbReference type="ChEBI" id="CHEBI:28938"/>
        <dbReference type="ChEBI" id="CHEBI:58145"/>
        <dbReference type="ChEBI" id="CHEBI:58318"/>
        <dbReference type="EC" id="3.5.3.12"/>
    </reaction>
</comment>
<evidence type="ECO:0000256" key="2">
    <source>
        <dbReference type="HAMAP-Rule" id="MF_01841"/>
    </source>
</evidence>
<accession>A0A369NXZ7</accession>
<sequence>MEKTIYENESTPKADGFHMPGEHEPQERIWMLWPHRTDNWQYGAKPAQQVFADVARAIAHFEPVTIGVKPVDYAAAHCLFKNDQLIDIVEMESDDAWIRDCGPAFVVNDSGDLRAVHFGFNAWGGLHDGLYFPWNQDELVGMKVCDLAHVDRYKPDNFILEGGSFTVDGEGTVITTEMCLLSPGRNPHYTKGEIEQHLCDYLGCEKVIWVKDGIDPDETNGHIDGVATYVAPGEVACIWTDDTEHPYYQVAQDAFTTLSTATDAKGRKLKVHKLCMGANPIALDPAAAATIDTVDTAKERTSDYEVMGSYLNFLIVNGGVIVPQYDDPNDELAIEQIQGMFPDREIVGVNTTQILYGGGNIHCITQQQPKPQRK</sequence>
<dbReference type="SUPFAM" id="SSF55909">
    <property type="entry name" value="Pentein"/>
    <property type="match status" value="1"/>
</dbReference>
<comment type="similarity">
    <text evidence="2">Belongs to the agmatine deiminase family.</text>
</comment>